<protein>
    <recommendedName>
        <fullName evidence="10">Carbamoyltransferase</fullName>
        <ecNumber evidence="10">6.2.-.-</ecNumber>
    </recommendedName>
</protein>
<evidence type="ECO:0000256" key="2">
    <source>
        <dbReference type="ARBA" id="ARBA00005614"/>
    </source>
</evidence>
<dbReference type="Gene3D" id="3.30.420.360">
    <property type="match status" value="1"/>
</dbReference>
<name>A0A9D1KX22_9FIRM</name>
<dbReference type="InterPro" id="IPR051060">
    <property type="entry name" value="Carbamoyltrans_HypF-like"/>
</dbReference>
<keyword evidence="5" id="KW-0479">Metal-binding</keyword>
<dbReference type="PANTHER" id="PTHR42959">
    <property type="entry name" value="CARBAMOYLTRANSFERASE"/>
    <property type="match status" value="1"/>
</dbReference>
<dbReference type="InterPro" id="IPR004421">
    <property type="entry name" value="Carbamoyltransferase_HypF"/>
</dbReference>
<proteinExistence type="inferred from homology"/>
<dbReference type="PROSITE" id="PS51160">
    <property type="entry name" value="ACYLPHOSPHATASE_3"/>
    <property type="match status" value="1"/>
</dbReference>
<dbReference type="NCBIfam" id="TIGR00143">
    <property type="entry name" value="hypF"/>
    <property type="match status" value="1"/>
</dbReference>
<keyword evidence="7" id="KW-0862">Zinc</keyword>
<evidence type="ECO:0000256" key="11">
    <source>
        <dbReference type="PROSITE-ProRule" id="PRU00520"/>
    </source>
</evidence>
<evidence type="ECO:0000256" key="9">
    <source>
        <dbReference type="ARBA" id="ARBA00048220"/>
    </source>
</evidence>
<dbReference type="Proteomes" id="UP000824164">
    <property type="component" value="Unassembled WGS sequence"/>
</dbReference>
<evidence type="ECO:0000259" key="13">
    <source>
        <dbReference type="PROSITE" id="PS51163"/>
    </source>
</evidence>
<accession>A0A9D1KX22</accession>
<dbReference type="Gene3D" id="3.90.870.50">
    <property type="match status" value="1"/>
</dbReference>
<gene>
    <name evidence="14" type="primary">hypF</name>
    <name evidence="14" type="ORF">IAB63_02045</name>
</gene>
<feature type="domain" description="YrdC-like" evidence="13">
    <location>
        <begin position="226"/>
        <end position="412"/>
    </location>
</feature>
<dbReference type="Pfam" id="PF00708">
    <property type="entry name" value="Acylphosphatase"/>
    <property type="match status" value="1"/>
</dbReference>
<evidence type="ECO:0000256" key="1">
    <source>
        <dbReference type="ARBA" id="ARBA00004711"/>
    </source>
</evidence>
<keyword evidence="4" id="KW-0436">Ligase</keyword>
<dbReference type="GO" id="GO:0016874">
    <property type="term" value="F:ligase activity"/>
    <property type="evidence" value="ECO:0007669"/>
    <property type="project" value="UniProtKB-UniRule"/>
</dbReference>
<dbReference type="InterPro" id="IPR011125">
    <property type="entry name" value="Znf_HypF"/>
</dbReference>
<dbReference type="SUPFAM" id="SSF55821">
    <property type="entry name" value="YrdC/RibB"/>
    <property type="match status" value="1"/>
</dbReference>
<comment type="similarity">
    <text evidence="2">Belongs to the acylphosphatase family.</text>
</comment>
<dbReference type="EMBL" id="DVLT01000013">
    <property type="protein sequence ID" value="HIU02015.1"/>
    <property type="molecule type" value="Genomic_DNA"/>
</dbReference>
<dbReference type="AlphaFoldDB" id="A0A9D1KX22"/>
<comment type="similarity">
    <text evidence="3 10">Belongs to the carbamoyltransferase HypF family.</text>
</comment>
<reference evidence="14" key="1">
    <citation type="submission" date="2020-10" db="EMBL/GenBank/DDBJ databases">
        <authorList>
            <person name="Gilroy R."/>
        </authorList>
    </citation>
    <scope>NUCLEOTIDE SEQUENCE</scope>
    <source>
        <strain evidence="14">CHK187-14744</strain>
    </source>
</reference>
<reference evidence="14" key="2">
    <citation type="journal article" date="2021" name="PeerJ">
        <title>Extensive microbial diversity within the chicken gut microbiome revealed by metagenomics and culture.</title>
        <authorList>
            <person name="Gilroy R."/>
            <person name="Ravi A."/>
            <person name="Getino M."/>
            <person name="Pursley I."/>
            <person name="Horton D.L."/>
            <person name="Alikhan N.F."/>
            <person name="Baker D."/>
            <person name="Gharbi K."/>
            <person name="Hall N."/>
            <person name="Watson M."/>
            <person name="Adriaenssens E.M."/>
            <person name="Foster-Nyarko E."/>
            <person name="Jarju S."/>
            <person name="Secka A."/>
            <person name="Antonio M."/>
            <person name="Oren A."/>
            <person name="Chaudhuri R.R."/>
            <person name="La Ragione R."/>
            <person name="Hildebrand F."/>
            <person name="Pallen M.J."/>
        </authorList>
    </citation>
    <scope>NUCLEOTIDE SEQUENCE</scope>
    <source>
        <strain evidence="14">CHK187-14744</strain>
    </source>
</reference>
<comment type="pathway">
    <text evidence="1">Protein modification; [NiFe] hydrogenase maturation.</text>
</comment>
<evidence type="ECO:0000256" key="4">
    <source>
        <dbReference type="ARBA" id="ARBA00022598"/>
    </source>
</evidence>
<comment type="catalytic activity">
    <reaction evidence="8 11">
        <text>an acyl phosphate + H2O = a carboxylate + phosphate + H(+)</text>
        <dbReference type="Rhea" id="RHEA:14965"/>
        <dbReference type="ChEBI" id="CHEBI:15377"/>
        <dbReference type="ChEBI" id="CHEBI:15378"/>
        <dbReference type="ChEBI" id="CHEBI:29067"/>
        <dbReference type="ChEBI" id="CHEBI:43474"/>
        <dbReference type="ChEBI" id="CHEBI:59918"/>
        <dbReference type="EC" id="3.6.1.7"/>
    </reaction>
</comment>
<dbReference type="Pfam" id="PF17788">
    <property type="entry name" value="HypF_C"/>
    <property type="match status" value="1"/>
</dbReference>
<evidence type="ECO:0000313" key="14">
    <source>
        <dbReference type="EMBL" id="HIU02015.1"/>
    </source>
</evidence>
<dbReference type="GO" id="GO:0016743">
    <property type="term" value="F:carboxyl- or carbamoyltransferase activity"/>
    <property type="evidence" value="ECO:0007669"/>
    <property type="project" value="UniProtKB-UniRule"/>
</dbReference>
<keyword evidence="6" id="KW-0863">Zinc-finger</keyword>
<evidence type="ECO:0000256" key="5">
    <source>
        <dbReference type="ARBA" id="ARBA00022723"/>
    </source>
</evidence>
<dbReference type="PANTHER" id="PTHR42959:SF1">
    <property type="entry name" value="CARBAMOYLTRANSFERASE HYPF"/>
    <property type="match status" value="1"/>
</dbReference>
<dbReference type="InterPro" id="IPR001792">
    <property type="entry name" value="Acylphosphatase-like_dom"/>
</dbReference>
<comment type="catalytic activity">
    <reaction evidence="9">
        <text>C-terminal L-cysteinyl-[HypE protein] + carbamoyl phosphate + ATP + H2O = C-terminal S-carboxamide-L-cysteinyl-[HypE protein] + AMP + phosphate + diphosphate + H(+)</text>
        <dbReference type="Rhea" id="RHEA:55636"/>
        <dbReference type="Rhea" id="RHEA-COMP:14247"/>
        <dbReference type="Rhea" id="RHEA-COMP:14392"/>
        <dbReference type="ChEBI" id="CHEBI:15377"/>
        <dbReference type="ChEBI" id="CHEBI:15378"/>
        <dbReference type="ChEBI" id="CHEBI:30616"/>
        <dbReference type="ChEBI" id="CHEBI:33019"/>
        <dbReference type="ChEBI" id="CHEBI:43474"/>
        <dbReference type="ChEBI" id="CHEBI:58228"/>
        <dbReference type="ChEBI" id="CHEBI:76913"/>
        <dbReference type="ChEBI" id="CHEBI:139126"/>
        <dbReference type="ChEBI" id="CHEBI:456215"/>
    </reaction>
</comment>
<feature type="active site" evidence="11">
    <location>
        <position position="22"/>
    </location>
</feature>
<dbReference type="InterPro" id="IPR041440">
    <property type="entry name" value="HypF_C"/>
</dbReference>
<dbReference type="InterPro" id="IPR036046">
    <property type="entry name" value="Acylphosphatase-like_dom_sf"/>
</dbReference>
<evidence type="ECO:0000256" key="7">
    <source>
        <dbReference type="ARBA" id="ARBA00022833"/>
    </source>
</evidence>
<dbReference type="InterPro" id="IPR006070">
    <property type="entry name" value="Sua5-like_dom"/>
</dbReference>
<dbReference type="Pfam" id="PF22521">
    <property type="entry name" value="HypF_C_2"/>
    <property type="match status" value="1"/>
</dbReference>
<evidence type="ECO:0000256" key="3">
    <source>
        <dbReference type="ARBA" id="ARBA00008097"/>
    </source>
</evidence>
<dbReference type="EC" id="6.2.-.-" evidence="10"/>
<feature type="domain" description="Acylphosphatase-like" evidence="12">
    <location>
        <begin position="7"/>
        <end position="93"/>
    </location>
</feature>
<dbReference type="Pfam" id="PF01300">
    <property type="entry name" value="Sua5_yciO_yrdC"/>
    <property type="match status" value="1"/>
</dbReference>
<dbReference type="GO" id="GO:0008270">
    <property type="term" value="F:zinc ion binding"/>
    <property type="evidence" value="ECO:0007669"/>
    <property type="project" value="UniProtKB-KW"/>
</dbReference>
<dbReference type="PIRSF" id="PIRSF006256">
    <property type="entry name" value="CMPcnvr_hdrg_mat"/>
    <property type="match status" value="1"/>
</dbReference>
<comment type="caution">
    <text evidence="14">The sequence shown here is derived from an EMBL/GenBank/DDBJ whole genome shotgun (WGS) entry which is preliminary data.</text>
</comment>
<dbReference type="PROSITE" id="PS00150">
    <property type="entry name" value="ACYLPHOSPHATASE_1"/>
    <property type="match status" value="1"/>
</dbReference>
<evidence type="ECO:0000256" key="10">
    <source>
        <dbReference type="PIRNR" id="PIRNR006256"/>
    </source>
</evidence>
<evidence type="ECO:0000313" key="15">
    <source>
        <dbReference type="Proteomes" id="UP000824164"/>
    </source>
</evidence>
<evidence type="ECO:0000256" key="6">
    <source>
        <dbReference type="ARBA" id="ARBA00022771"/>
    </source>
</evidence>
<dbReference type="GO" id="GO:0003998">
    <property type="term" value="F:acylphosphatase activity"/>
    <property type="evidence" value="ECO:0007669"/>
    <property type="project" value="UniProtKB-EC"/>
</dbReference>
<dbReference type="PROSITE" id="PS51163">
    <property type="entry name" value="YRDC"/>
    <property type="match status" value="1"/>
</dbReference>
<dbReference type="InterPro" id="IPR017945">
    <property type="entry name" value="DHBP_synth_RibB-like_a/b_dom"/>
</dbReference>
<keyword evidence="11" id="KW-0378">Hydrolase</keyword>
<dbReference type="GO" id="GO:0003725">
    <property type="term" value="F:double-stranded RNA binding"/>
    <property type="evidence" value="ECO:0007669"/>
    <property type="project" value="InterPro"/>
</dbReference>
<dbReference type="InterPro" id="IPR017968">
    <property type="entry name" value="Acylphosphatase_CS"/>
</dbReference>
<dbReference type="Gene3D" id="3.30.420.40">
    <property type="match status" value="1"/>
</dbReference>
<dbReference type="GO" id="GO:0051604">
    <property type="term" value="P:protein maturation"/>
    <property type="evidence" value="ECO:0007669"/>
    <property type="project" value="TreeGrafter"/>
</dbReference>
<dbReference type="SUPFAM" id="SSF54975">
    <property type="entry name" value="Acylphosphatase/BLUF domain-like"/>
    <property type="match status" value="1"/>
</dbReference>
<dbReference type="Gene3D" id="3.30.110.120">
    <property type="match status" value="1"/>
</dbReference>
<dbReference type="Pfam" id="PF07503">
    <property type="entry name" value="zf-HYPF"/>
    <property type="match status" value="2"/>
</dbReference>
<dbReference type="InterPro" id="IPR055128">
    <property type="entry name" value="HypF_C_2"/>
</dbReference>
<evidence type="ECO:0000256" key="8">
    <source>
        <dbReference type="ARBA" id="ARBA00047645"/>
    </source>
</evidence>
<sequence>MSSAIRSIRLQIRGIVQGVGFRPFLHRLAEHYHLTGWVRNTSEGLEGVLEGDEEALDHFADQLRHSPPPLASIEKLDILPEKPFGYTHFSIEASLQNSGSTLVSPDVSICPECAAELYTPTDRRYRYPFINCTNCGPRYTIIESLPYDRKRTVMKDFPMCDDCSKEYENIRDRRYHAQPDCCPRCGPEVFYISGGQPDLSRARKLPSIVPGQADEKTIVADPDTEEDPFLKSQHLLSKGGILAVKGIGGIHLACNALDPSAVRRLRERKGRPSKPLAIMCHSMESVRRICTVTSEEAKLLESSARPIVLLSKKDRNGLTDLSFSPRLGVMLPYSPLHMLLTDGHYGGPDILVMTSGNISGCPVLTENEEALVDLTHIADGFLLHNRRIQNRCDDSLIMEWEKRPYFFRKSRGYAPRPLRYAQNVDGIMAMGAEQKASFALGKDQKIFLSPHIGDLKNAETFVHYTQTLQTYRQLFHIKPSMYVCDLHPDYLSTQEAARACADENVPLLAIQHHWAHMAACMADNQLDQPCFGIIWDGTGLGNDGTIWGGECLKGSLEDFSRLGSIRPIALAGGDQAIREIGRIGLSLVRDADIPTDTFIPLSPEKRQTLSTLLKSGLAPTASSIGRLFDGVCSLVLGQSQVSYEGEGAALLEAILPTERWEDLVSPAEDLCWPLHFYDQGGLRIFDTRPLTRSVLSELEKHTDAGSIALRFMVTLCYMALDQCQSLNPEKLPVVLSGGVFQNRFLLSGITALLRANGFHVYIHRQTAPNDEGICLGQLAIAQKKRSLDHVFGYSDEN</sequence>
<organism evidence="14 15">
    <name type="scientific">Candidatus Onthocola gallistercoris</name>
    <dbReference type="NCBI Taxonomy" id="2840876"/>
    <lineage>
        <taxon>Bacteria</taxon>
        <taxon>Bacillati</taxon>
        <taxon>Bacillota</taxon>
        <taxon>Bacilli</taxon>
        <taxon>Candidatus Onthocola</taxon>
    </lineage>
</organism>
<evidence type="ECO:0000259" key="12">
    <source>
        <dbReference type="PROSITE" id="PS51160"/>
    </source>
</evidence>
<feature type="active site" evidence="11">
    <location>
        <position position="40"/>
    </location>
</feature>